<accession>A0A1T4R2R0</accession>
<comment type="catalytic activity">
    <reaction evidence="9 11">
        <text>hydrogencarbonate + L-glutamine + 2 ATP + H2O = carbamoyl phosphate + L-glutamate + 2 ADP + phosphate + 2 H(+)</text>
        <dbReference type="Rhea" id="RHEA:18633"/>
        <dbReference type="ChEBI" id="CHEBI:15377"/>
        <dbReference type="ChEBI" id="CHEBI:15378"/>
        <dbReference type="ChEBI" id="CHEBI:17544"/>
        <dbReference type="ChEBI" id="CHEBI:29985"/>
        <dbReference type="ChEBI" id="CHEBI:30616"/>
        <dbReference type="ChEBI" id="CHEBI:43474"/>
        <dbReference type="ChEBI" id="CHEBI:58228"/>
        <dbReference type="ChEBI" id="CHEBI:58359"/>
        <dbReference type="ChEBI" id="CHEBI:456216"/>
        <dbReference type="EC" id="6.3.5.5"/>
    </reaction>
</comment>
<dbReference type="InterPro" id="IPR029062">
    <property type="entry name" value="Class_I_gatase-like"/>
</dbReference>
<dbReference type="FunFam" id="3.50.30.20:FF:000001">
    <property type="entry name" value="Carbamoyl-phosphate synthase small chain"/>
    <property type="match status" value="1"/>
</dbReference>
<evidence type="ECO:0000256" key="8">
    <source>
        <dbReference type="ARBA" id="ARBA00022975"/>
    </source>
</evidence>
<feature type="binding site" evidence="11">
    <location>
        <position position="293"/>
    </location>
    <ligand>
        <name>L-glutamine</name>
        <dbReference type="ChEBI" id="CHEBI:58359"/>
    </ligand>
</feature>
<dbReference type="PANTHER" id="PTHR43418">
    <property type="entry name" value="MULTIFUNCTIONAL TRYPTOPHAN BIOSYNTHESIS PROTEIN-RELATED"/>
    <property type="match status" value="1"/>
</dbReference>
<dbReference type="NCBIfam" id="TIGR01368">
    <property type="entry name" value="CPSaseIIsmall"/>
    <property type="match status" value="1"/>
</dbReference>
<evidence type="ECO:0000256" key="3">
    <source>
        <dbReference type="ARBA" id="ARBA00007800"/>
    </source>
</evidence>
<comment type="pathway">
    <text evidence="2 11">Amino-acid biosynthesis; L-arginine biosynthesis; carbamoyl phosphate from bicarbonate: step 1/1.</text>
</comment>
<dbReference type="GO" id="GO:0044205">
    <property type="term" value="P:'de novo' UMP biosynthetic process"/>
    <property type="evidence" value="ECO:0007669"/>
    <property type="project" value="UniProtKB-UniRule"/>
</dbReference>
<dbReference type="InterPro" id="IPR017926">
    <property type="entry name" value="GATASE"/>
</dbReference>
<evidence type="ECO:0000256" key="6">
    <source>
        <dbReference type="ARBA" id="ARBA00022840"/>
    </source>
</evidence>
<comment type="similarity">
    <text evidence="3 11">Belongs to the CarA family.</text>
</comment>
<feature type="binding site" evidence="11">
    <location>
        <position position="249"/>
    </location>
    <ligand>
        <name>L-glutamine</name>
        <dbReference type="ChEBI" id="CHEBI:58359"/>
    </ligand>
</feature>
<feature type="region of interest" description="CPSase" evidence="11">
    <location>
        <begin position="1"/>
        <end position="172"/>
    </location>
</feature>
<reference evidence="14" key="1">
    <citation type="submission" date="2017-02" db="EMBL/GenBank/DDBJ databases">
        <authorList>
            <person name="Varghese N."/>
            <person name="Submissions S."/>
        </authorList>
    </citation>
    <scope>NUCLEOTIDE SEQUENCE [LARGE SCALE GENOMIC DNA]</scope>
    <source>
        <strain evidence="14">DSM 16521</strain>
    </source>
</reference>
<feature type="domain" description="Carbamoyl-phosphate synthase small subunit N-terminal" evidence="12">
    <location>
        <begin position="1"/>
        <end position="131"/>
    </location>
</feature>
<feature type="active site" description="Nucleophile" evidence="11">
    <location>
        <position position="248"/>
    </location>
</feature>
<dbReference type="EC" id="6.3.5.5" evidence="11"/>
<keyword evidence="7 11" id="KW-0315">Glutamine amidotransferase</keyword>
<keyword evidence="5 11" id="KW-0547">Nucleotide-binding</keyword>
<evidence type="ECO:0000256" key="5">
    <source>
        <dbReference type="ARBA" id="ARBA00022741"/>
    </source>
</evidence>
<dbReference type="UniPathway" id="UPA00068">
    <property type="reaction ID" value="UER00171"/>
</dbReference>
<dbReference type="GO" id="GO:0004088">
    <property type="term" value="F:carbamoyl-phosphate synthase (glutamine-hydrolyzing) activity"/>
    <property type="evidence" value="ECO:0007669"/>
    <property type="project" value="UniProtKB-UniRule"/>
</dbReference>
<dbReference type="EMBL" id="FUXM01000024">
    <property type="protein sequence ID" value="SKA10167.1"/>
    <property type="molecule type" value="Genomic_DNA"/>
</dbReference>
<dbReference type="GO" id="GO:0005524">
    <property type="term" value="F:ATP binding"/>
    <property type="evidence" value="ECO:0007669"/>
    <property type="project" value="UniProtKB-UniRule"/>
</dbReference>
<organism evidence="13 14">
    <name type="scientific">Carboxydocella sporoproducens DSM 16521</name>
    <dbReference type="NCBI Taxonomy" id="1121270"/>
    <lineage>
        <taxon>Bacteria</taxon>
        <taxon>Bacillati</taxon>
        <taxon>Bacillota</taxon>
        <taxon>Clostridia</taxon>
        <taxon>Eubacteriales</taxon>
        <taxon>Clostridiales Family XVI. Incertae Sedis</taxon>
        <taxon>Carboxydocella</taxon>
    </lineage>
</organism>
<evidence type="ECO:0000313" key="13">
    <source>
        <dbReference type="EMBL" id="SKA10167.1"/>
    </source>
</evidence>
<dbReference type="InterPro" id="IPR002474">
    <property type="entry name" value="CarbamoylP_synth_ssu_N"/>
</dbReference>
<dbReference type="Pfam" id="PF00988">
    <property type="entry name" value="CPSase_sm_chain"/>
    <property type="match status" value="1"/>
</dbReference>
<dbReference type="GO" id="GO:0006526">
    <property type="term" value="P:L-arginine biosynthetic process"/>
    <property type="evidence" value="ECO:0007669"/>
    <property type="project" value="UniProtKB-UniRule"/>
</dbReference>
<dbReference type="RefSeq" id="WP_078665942.1">
    <property type="nucleotide sequence ID" value="NZ_FUXM01000024.1"/>
</dbReference>
<dbReference type="InterPro" id="IPR036480">
    <property type="entry name" value="CarbP_synth_ssu_N_sf"/>
</dbReference>
<feature type="binding site" evidence="11">
    <location>
        <position position="221"/>
    </location>
    <ligand>
        <name>L-glutamine</name>
        <dbReference type="ChEBI" id="CHEBI:58359"/>
    </ligand>
</feature>
<name>A0A1T4R2R0_9FIRM</name>
<dbReference type="InterPro" id="IPR035686">
    <property type="entry name" value="CPSase_GATase1"/>
</dbReference>
<dbReference type="HAMAP" id="MF_01209">
    <property type="entry name" value="CPSase_S_chain"/>
    <property type="match status" value="1"/>
</dbReference>
<dbReference type="InterPro" id="IPR006274">
    <property type="entry name" value="CarbamoylP_synth_ssu"/>
</dbReference>
<dbReference type="Proteomes" id="UP000189933">
    <property type="component" value="Unassembled WGS sequence"/>
</dbReference>
<dbReference type="SMART" id="SM01097">
    <property type="entry name" value="CPSase_sm_chain"/>
    <property type="match status" value="1"/>
</dbReference>
<dbReference type="Gene3D" id="3.40.50.880">
    <property type="match status" value="1"/>
</dbReference>
<comment type="catalytic activity">
    <reaction evidence="10 11">
        <text>L-glutamine + H2O = L-glutamate + NH4(+)</text>
        <dbReference type="Rhea" id="RHEA:15889"/>
        <dbReference type="ChEBI" id="CHEBI:15377"/>
        <dbReference type="ChEBI" id="CHEBI:28938"/>
        <dbReference type="ChEBI" id="CHEBI:29985"/>
        <dbReference type="ChEBI" id="CHEBI:58359"/>
    </reaction>
</comment>
<protein>
    <recommendedName>
        <fullName evidence="11">Carbamoyl phosphate synthase small chain</fullName>
        <ecNumber evidence="11">6.3.5.5</ecNumber>
    </recommendedName>
    <alternativeName>
        <fullName evidence="11">Carbamoyl phosphate synthetase glutamine chain</fullName>
    </alternativeName>
</protein>
<dbReference type="Pfam" id="PF00117">
    <property type="entry name" value="GATase"/>
    <property type="match status" value="1"/>
</dbReference>
<dbReference type="Gene3D" id="3.50.30.20">
    <property type="entry name" value="Carbamoyl-phosphate synthase small subunit, N-terminal domain"/>
    <property type="match status" value="1"/>
</dbReference>
<sequence length="354" mass="38496">MKGYLVLADGTVYEGTAFGAVGEAIGEVVFNTGMTGYQEILTDPSYCGQIVTMTYPLIGNYGINQDDFEASRSYVRGFIVRETCTYPSNWRAKETLDAYLYRHRIIGLAGIDTRALTKKLRQHGVMQGLITTLPGTVAEMVAKIKQAPPVFGPQLVQTVTTPEPYTIPGPGPRVVVMDFGAKANILRSLNKLGLELVVVPAHATADEIMAYRPAGLMLSNGPGDPTDVPLAINTVRQLLGELPIFGICLGHQIIGLALGGSTYKLKFGHRGANHPVQDLHSGRVYITSQNHGFALAADSLQQLPVEITHLNLNDGTVEGLRHKELPVFSVQYHPEAAPGPEDNEYLFQQFLQLL</sequence>
<evidence type="ECO:0000256" key="7">
    <source>
        <dbReference type="ARBA" id="ARBA00022962"/>
    </source>
</evidence>
<feature type="active site" evidence="11">
    <location>
        <position position="333"/>
    </location>
</feature>
<dbReference type="PANTHER" id="PTHR43418:SF7">
    <property type="entry name" value="CARBAMOYL-PHOSPHATE SYNTHASE SMALL CHAIN"/>
    <property type="match status" value="1"/>
</dbReference>
<evidence type="ECO:0000256" key="2">
    <source>
        <dbReference type="ARBA" id="ARBA00005077"/>
    </source>
</evidence>
<dbReference type="PRINTS" id="PR00099">
    <property type="entry name" value="CPSGATASE"/>
</dbReference>
<dbReference type="SUPFAM" id="SSF52317">
    <property type="entry name" value="Class I glutamine amidotransferase-like"/>
    <property type="match status" value="1"/>
</dbReference>
<dbReference type="SUPFAM" id="SSF52021">
    <property type="entry name" value="Carbamoyl phosphate synthetase, small subunit N-terminal domain"/>
    <property type="match status" value="1"/>
</dbReference>
<dbReference type="PRINTS" id="PR00097">
    <property type="entry name" value="ANTSNTHASEII"/>
</dbReference>
<feature type="binding site" evidence="11">
    <location>
        <position position="223"/>
    </location>
    <ligand>
        <name>L-glutamine</name>
        <dbReference type="ChEBI" id="CHEBI:58359"/>
    </ligand>
</feature>
<keyword evidence="4 11" id="KW-0436">Ligase</keyword>
<dbReference type="GO" id="GO:0004359">
    <property type="term" value="F:glutaminase activity"/>
    <property type="evidence" value="ECO:0007669"/>
    <property type="project" value="RHEA"/>
</dbReference>
<proteinExistence type="inferred from homology"/>
<evidence type="ECO:0000256" key="1">
    <source>
        <dbReference type="ARBA" id="ARBA00004812"/>
    </source>
</evidence>
<evidence type="ECO:0000259" key="12">
    <source>
        <dbReference type="SMART" id="SM01097"/>
    </source>
</evidence>
<dbReference type="GO" id="GO:0006207">
    <property type="term" value="P:'de novo' pyrimidine nucleobase biosynthetic process"/>
    <property type="evidence" value="ECO:0007669"/>
    <property type="project" value="InterPro"/>
</dbReference>
<feature type="binding site" evidence="11">
    <location>
        <position position="252"/>
    </location>
    <ligand>
        <name>L-glutamine</name>
        <dbReference type="ChEBI" id="CHEBI:58359"/>
    </ligand>
</feature>
<evidence type="ECO:0000256" key="11">
    <source>
        <dbReference type="HAMAP-Rule" id="MF_01209"/>
    </source>
</evidence>
<dbReference type="UniPathway" id="UPA00070">
    <property type="reaction ID" value="UER00115"/>
</dbReference>
<dbReference type="AlphaFoldDB" id="A0A1T4R2R0"/>
<keyword evidence="11" id="KW-0028">Amino-acid biosynthesis</keyword>
<gene>
    <name evidence="11" type="primary">carA</name>
    <name evidence="13" type="ORF">SAMN02745885_01908</name>
</gene>
<evidence type="ECO:0000256" key="4">
    <source>
        <dbReference type="ARBA" id="ARBA00022598"/>
    </source>
</evidence>
<keyword evidence="6 11" id="KW-0067">ATP-binding</keyword>
<comment type="pathway">
    <text evidence="1 11">Pyrimidine metabolism; UMP biosynthesis via de novo pathway; (S)-dihydroorotate from bicarbonate: step 1/3.</text>
</comment>
<evidence type="ECO:0000256" key="10">
    <source>
        <dbReference type="ARBA" id="ARBA00049285"/>
    </source>
</evidence>
<keyword evidence="14" id="KW-1185">Reference proteome</keyword>
<comment type="subunit">
    <text evidence="11">Composed of two chains; the small (or glutamine) chain promotes the hydrolysis of glutamine to ammonia, which is used by the large (or ammonia) chain to synthesize carbamoyl phosphate. Tetramer of heterodimers (alpha,beta)4.</text>
</comment>
<feature type="active site" evidence="11">
    <location>
        <position position="335"/>
    </location>
</feature>
<feature type="binding site" evidence="11">
    <location>
        <position position="292"/>
    </location>
    <ligand>
        <name>L-glutamine</name>
        <dbReference type="ChEBI" id="CHEBI:58359"/>
    </ligand>
</feature>
<dbReference type="PROSITE" id="PS51273">
    <property type="entry name" value="GATASE_TYPE_1"/>
    <property type="match status" value="1"/>
</dbReference>
<keyword evidence="8 11" id="KW-0665">Pyrimidine biosynthesis</keyword>
<evidence type="ECO:0000256" key="9">
    <source>
        <dbReference type="ARBA" id="ARBA00048816"/>
    </source>
</evidence>
<evidence type="ECO:0000313" key="14">
    <source>
        <dbReference type="Proteomes" id="UP000189933"/>
    </source>
</evidence>
<dbReference type="CDD" id="cd01744">
    <property type="entry name" value="GATase1_CPSase"/>
    <property type="match status" value="1"/>
</dbReference>
<dbReference type="NCBIfam" id="NF009475">
    <property type="entry name" value="PRK12838.1"/>
    <property type="match status" value="1"/>
</dbReference>
<feature type="binding site" evidence="11">
    <location>
        <position position="290"/>
    </location>
    <ligand>
        <name>L-glutamine</name>
        <dbReference type="ChEBI" id="CHEBI:58359"/>
    </ligand>
</feature>
<keyword evidence="11" id="KW-0055">Arginine biosynthesis</keyword>
<feature type="binding site" evidence="11">
    <location>
        <position position="45"/>
    </location>
    <ligand>
        <name>L-glutamine</name>
        <dbReference type="ChEBI" id="CHEBI:58359"/>
    </ligand>
</feature>
<dbReference type="PRINTS" id="PR00096">
    <property type="entry name" value="GATASE"/>
</dbReference>
<dbReference type="GO" id="GO:0006541">
    <property type="term" value="P:glutamine metabolic process"/>
    <property type="evidence" value="ECO:0007669"/>
    <property type="project" value="InterPro"/>
</dbReference>
<dbReference type="OrthoDB" id="9804328at2"/>
<dbReference type="InterPro" id="IPR050472">
    <property type="entry name" value="Anth_synth/Amidotransfase"/>
</dbReference>
<comment type="function">
    <text evidence="11">Small subunit of the glutamine-dependent carbamoyl phosphate synthetase (CPSase). CPSase catalyzes the formation of carbamoyl phosphate from the ammonia moiety of glutamine, carbonate, and phosphate donated by ATP, constituting the first step of 2 biosynthetic pathways, one leading to arginine and/or urea and the other to pyrimidine nucleotides. The small subunit (glutamine amidotransferase) binds and cleaves glutamine to supply the large subunit with the substrate ammonia.</text>
</comment>